<dbReference type="Proteomes" id="UP000022611">
    <property type="component" value="Unassembled WGS sequence"/>
</dbReference>
<protein>
    <submittedName>
        <fullName evidence="3">Colicin immunity protein ImmE2</fullName>
    </submittedName>
</protein>
<dbReference type="GO" id="GO:0015643">
    <property type="term" value="F:toxic substance binding"/>
    <property type="evidence" value="ECO:0007669"/>
    <property type="project" value="InterPro"/>
</dbReference>
<keyword evidence="2" id="KW-0079">Bacteriocin immunity</keyword>
<dbReference type="OrthoDB" id="6810874at2"/>
<sequence length="84" mass="9737">MELKSKLSDYTESEFIDFINEIKFGSNDEAEEDKLIFHFKKVVGHPAGSDLIFYPENKIENTAKEIIQTLKEWRAVQGLPGFRD</sequence>
<proteinExistence type="inferred from homology"/>
<evidence type="ECO:0000313" key="4">
    <source>
        <dbReference type="Proteomes" id="UP000022611"/>
    </source>
</evidence>
<dbReference type="EMBL" id="AFOY02000008">
    <property type="protein sequence ID" value="EXF95064.1"/>
    <property type="molecule type" value="Genomic_DNA"/>
</dbReference>
<organism evidence="3 4">
    <name type="scientific">Pseudomonas fluorescens HK44</name>
    <dbReference type="NCBI Taxonomy" id="1042209"/>
    <lineage>
        <taxon>Bacteria</taxon>
        <taxon>Pseudomonadati</taxon>
        <taxon>Pseudomonadota</taxon>
        <taxon>Gammaproteobacteria</taxon>
        <taxon>Pseudomonadales</taxon>
        <taxon>Pseudomonadaceae</taxon>
        <taxon>Pseudomonas</taxon>
    </lineage>
</organism>
<dbReference type="InterPro" id="IPR000290">
    <property type="entry name" value="Colicin_pyocin"/>
</dbReference>
<dbReference type="SUPFAM" id="SSF47345">
    <property type="entry name" value="Colicin E immunity proteins"/>
    <property type="match status" value="1"/>
</dbReference>
<dbReference type="Pfam" id="PF01320">
    <property type="entry name" value="Colicin_Pyocin"/>
    <property type="match status" value="1"/>
</dbReference>
<evidence type="ECO:0000256" key="2">
    <source>
        <dbReference type="ARBA" id="ARBA00023025"/>
    </source>
</evidence>
<reference evidence="3 4" key="1">
    <citation type="journal article" date="2011" name="J. Bacteriol.">
        <title>Draft genome sequence of the polycyclic aromatic hydrocarbon-degrading, genetically engineered bioluminescent bioreporter Pseudomonas fluorescens HK44.</title>
        <authorList>
            <person name="Chauhan A."/>
            <person name="Layton A.C."/>
            <person name="Williams D.E."/>
            <person name="Smartt A.E."/>
            <person name="Ripp S."/>
            <person name="Karpinets T.V."/>
            <person name="Brown S.D."/>
            <person name="Sayler G.S."/>
        </authorList>
    </citation>
    <scope>NUCLEOTIDE SEQUENCE [LARGE SCALE GENOMIC DNA]</scope>
    <source>
        <strain evidence="3 4">HK44</strain>
    </source>
</reference>
<dbReference type="HOGENOM" id="CLU_174792_0_0_6"/>
<gene>
    <name evidence="3" type="ORF">HK44_025810</name>
</gene>
<dbReference type="InterPro" id="IPR035900">
    <property type="entry name" value="Colicin_E_sf"/>
</dbReference>
<dbReference type="CDD" id="cd16363">
    <property type="entry name" value="Col_Im_like"/>
    <property type="match status" value="1"/>
</dbReference>
<name>A0A010S2R2_PSEFL</name>
<dbReference type="AlphaFoldDB" id="A0A010S2R2"/>
<comment type="caution">
    <text evidence="3">The sequence shown here is derived from an EMBL/GenBank/DDBJ whole genome shotgun (WGS) entry which is preliminary data.</text>
</comment>
<evidence type="ECO:0000313" key="3">
    <source>
        <dbReference type="EMBL" id="EXF95064.1"/>
    </source>
</evidence>
<comment type="similarity">
    <text evidence="1">Belongs to the colicins ColE2/ColE8/ColE9 and pyocins S1/S2 family.</text>
</comment>
<dbReference type="PRINTS" id="PR01299">
    <property type="entry name" value="PYOCIN"/>
</dbReference>
<dbReference type="Gene3D" id="1.10.1200.20">
    <property type="entry name" value="Colicin E immunity protein"/>
    <property type="match status" value="1"/>
</dbReference>
<dbReference type="PATRIC" id="fig|1042209.11.peg.1726"/>
<dbReference type="RefSeq" id="WP_019691398.1">
    <property type="nucleotide sequence ID" value="NZ_AFOY02000008.1"/>
</dbReference>
<dbReference type="eggNOG" id="ENOG5032DA5">
    <property type="taxonomic scope" value="Bacteria"/>
</dbReference>
<dbReference type="GO" id="GO:0030153">
    <property type="term" value="P:bacteriocin immunity"/>
    <property type="evidence" value="ECO:0007669"/>
    <property type="project" value="UniProtKB-KW"/>
</dbReference>
<accession>A0A010S2R2</accession>
<evidence type="ECO:0000256" key="1">
    <source>
        <dbReference type="ARBA" id="ARBA00009346"/>
    </source>
</evidence>